<feature type="domain" description="Condensation" evidence="1">
    <location>
        <begin position="2"/>
        <end position="123"/>
    </location>
</feature>
<dbReference type="InterPro" id="IPR001242">
    <property type="entry name" value="Condensation_dom"/>
</dbReference>
<dbReference type="GO" id="GO:0043041">
    <property type="term" value="P:amino acid activation for nonribosomal peptide biosynthetic process"/>
    <property type="evidence" value="ECO:0007669"/>
    <property type="project" value="TreeGrafter"/>
</dbReference>
<dbReference type="Pfam" id="PF00668">
    <property type="entry name" value="Condensation"/>
    <property type="match status" value="1"/>
</dbReference>
<dbReference type="SUPFAM" id="SSF52777">
    <property type="entry name" value="CoA-dependent acyltransferases"/>
    <property type="match status" value="1"/>
</dbReference>
<feature type="non-terminal residue" evidence="2">
    <location>
        <position position="124"/>
    </location>
</feature>
<proteinExistence type="predicted"/>
<dbReference type="PANTHER" id="PTHR45527:SF1">
    <property type="entry name" value="FATTY ACID SYNTHASE"/>
    <property type="match status" value="1"/>
</dbReference>
<dbReference type="AlphaFoldDB" id="A0A6D1AC56"/>
<dbReference type="GO" id="GO:0005829">
    <property type="term" value="C:cytosol"/>
    <property type="evidence" value="ECO:0007669"/>
    <property type="project" value="TreeGrafter"/>
</dbReference>
<sequence length="124" mass="13772">GSQTAKAVEKLLAETGTTLHMVLHAVFHVFLSKISGQRDIVIGSVTAGRTNADVQDMPGMFVNTLALRMEAKEQQTFAELLELAKQTNLSALEHQEYPFEDLVNQLDLPRDMSRNPLFNVMVTT</sequence>
<dbReference type="GO" id="GO:0031177">
    <property type="term" value="F:phosphopantetheine binding"/>
    <property type="evidence" value="ECO:0007669"/>
    <property type="project" value="TreeGrafter"/>
</dbReference>
<evidence type="ECO:0000259" key="1">
    <source>
        <dbReference type="Pfam" id="PF00668"/>
    </source>
</evidence>
<dbReference type="PANTHER" id="PTHR45527">
    <property type="entry name" value="NONRIBOSOMAL PEPTIDE SYNTHETASE"/>
    <property type="match status" value="1"/>
</dbReference>
<reference evidence="2" key="1">
    <citation type="submission" date="2020-02" db="EMBL/GenBank/DDBJ databases">
        <title>Investigating the Use of Bacteriophages as New Decolonization Strategy for Intestinal Carriage of CTX-M-15-producing ST131 Escherichia coli: an In Vitro Continuous Culture System Model.</title>
        <authorList>
            <person name="Bernasconi O.J."/>
            <person name="Campos-Madueno E.I."/>
            <person name="Dona V."/>
            <person name="Perreten V."/>
            <person name="Carattoli A."/>
            <person name="Endimiani A."/>
        </authorList>
    </citation>
    <scope>NUCLEOTIDE SEQUENCE</scope>
    <source>
        <strain evidence="2">4901.28</strain>
    </source>
</reference>
<protein>
    <recommendedName>
        <fullName evidence="1">Condensation domain-containing protein</fullName>
    </recommendedName>
</protein>
<name>A0A6D1AC56_ECOLX</name>
<evidence type="ECO:0000313" key="2">
    <source>
        <dbReference type="EMBL" id="NEU02766.1"/>
    </source>
</evidence>
<dbReference type="GO" id="GO:0044550">
    <property type="term" value="P:secondary metabolite biosynthetic process"/>
    <property type="evidence" value="ECO:0007669"/>
    <property type="project" value="TreeGrafter"/>
</dbReference>
<accession>A0A6D1AC56</accession>
<feature type="non-terminal residue" evidence="2">
    <location>
        <position position="1"/>
    </location>
</feature>
<organism evidence="2">
    <name type="scientific">Escherichia coli</name>
    <dbReference type="NCBI Taxonomy" id="562"/>
    <lineage>
        <taxon>Bacteria</taxon>
        <taxon>Pseudomonadati</taxon>
        <taxon>Pseudomonadota</taxon>
        <taxon>Gammaproteobacteria</taxon>
        <taxon>Enterobacterales</taxon>
        <taxon>Enterobacteriaceae</taxon>
        <taxon>Escherichia</taxon>
    </lineage>
</organism>
<dbReference type="Gene3D" id="3.30.559.30">
    <property type="entry name" value="Nonribosomal peptide synthetase, condensation domain"/>
    <property type="match status" value="1"/>
</dbReference>
<dbReference type="GO" id="GO:0003824">
    <property type="term" value="F:catalytic activity"/>
    <property type="evidence" value="ECO:0007669"/>
    <property type="project" value="InterPro"/>
</dbReference>
<gene>
    <name evidence="2" type="ORF">G3563_27330</name>
</gene>
<dbReference type="EMBL" id="JAAHTE010000297">
    <property type="protein sequence ID" value="NEU02766.1"/>
    <property type="molecule type" value="Genomic_DNA"/>
</dbReference>
<comment type="caution">
    <text evidence="2">The sequence shown here is derived from an EMBL/GenBank/DDBJ whole genome shotgun (WGS) entry which is preliminary data.</text>
</comment>